<dbReference type="Pfam" id="PF13426">
    <property type="entry name" value="PAS_9"/>
    <property type="match status" value="2"/>
</dbReference>
<dbReference type="CDD" id="cd01949">
    <property type="entry name" value="GGDEF"/>
    <property type="match status" value="1"/>
</dbReference>
<dbReference type="CDD" id="cd01948">
    <property type="entry name" value="EAL"/>
    <property type="match status" value="1"/>
</dbReference>
<proteinExistence type="predicted"/>
<dbReference type="PROSITE" id="PS50887">
    <property type="entry name" value="GGDEF"/>
    <property type="match status" value="1"/>
</dbReference>
<dbReference type="SMART" id="SM00086">
    <property type="entry name" value="PAC"/>
    <property type="match status" value="3"/>
</dbReference>
<feature type="coiled-coil region" evidence="1">
    <location>
        <begin position="48"/>
        <end position="89"/>
    </location>
</feature>
<feature type="domain" description="PAS" evidence="2">
    <location>
        <begin position="204"/>
        <end position="252"/>
    </location>
</feature>
<feature type="domain" description="PAC" evidence="3">
    <location>
        <begin position="395"/>
        <end position="447"/>
    </location>
</feature>
<dbReference type="PROSITE" id="PS50112">
    <property type="entry name" value="PAS"/>
    <property type="match status" value="3"/>
</dbReference>
<protein>
    <submittedName>
        <fullName evidence="6">EAL domain-containing protein</fullName>
    </submittedName>
</protein>
<organism evidence="6 7">
    <name type="scientific">Pseudomonas aestuarii</name>
    <dbReference type="NCBI Taxonomy" id="3018340"/>
    <lineage>
        <taxon>Bacteria</taxon>
        <taxon>Pseudomonadati</taxon>
        <taxon>Pseudomonadota</taxon>
        <taxon>Gammaproteobacteria</taxon>
        <taxon>Pseudomonadales</taxon>
        <taxon>Pseudomonadaceae</taxon>
        <taxon>Pseudomonas</taxon>
    </lineage>
</organism>
<dbReference type="InterPro" id="IPR052155">
    <property type="entry name" value="Biofilm_reg_signaling"/>
</dbReference>
<dbReference type="CDD" id="cd00130">
    <property type="entry name" value="PAS"/>
    <property type="match status" value="3"/>
</dbReference>
<feature type="domain" description="PAC" evidence="3">
    <location>
        <begin position="152"/>
        <end position="203"/>
    </location>
</feature>
<dbReference type="InterPro" id="IPR013767">
    <property type="entry name" value="PAS_fold"/>
</dbReference>
<keyword evidence="1" id="KW-0175">Coiled coil</keyword>
<dbReference type="InterPro" id="IPR000160">
    <property type="entry name" value="GGDEF_dom"/>
</dbReference>
<evidence type="ECO:0000259" key="2">
    <source>
        <dbReference type="PROSITE" id="PS50112"/>
    </source>
</evidence>
<dbReference type="SUPFAM" id="SSF55073">
    <property type="entry name" value="Nucleotide cyclase"/>
    <property type="match status" value="1"/>
</dbReference>
<dbReference type="InterPro" id="IPR035965">
    <property type="entry name" value="PAS-like_dom_sf"/>
</dbReference>
<feature type="domain" description="PAS" evidence="2">
    <location>
        <begin position="79"/>
        <end position="149"/>
    </location>
</feature>
<dbReference type="NCBIfam" id="TIGR00254">
    <property type="entry name" value="GGDEF"/>
    <property type="match status" value="1"/>
</dbReference>
<dbReference type="InterPro" id="IPR001633">
    <property type="entry name" value="EAL_dom"/>
</dbReference>
<dbReference type="PROSITE" id="PS50883">
    <property type="entry name" value="EAL"/>
    <property type="match status" value="1"/>
</dbReference>
<dbReference type="Pfam" id="PF00563">
    <property type="entry name" value="EAL"/>
    <property type="match status" value="1"/>
</dbReference>
<dbReference type="SUPFAM" id="SSF141868">
    <property type="entry name" value="EAL domain-like"/>
    <property type="match status" value="1"/>
</dbReference>
<reference evidence="6 7" key="1">
    <citation type="submission" date="2023-01" db="EMBL/GenBank/DDBJ databases">
        <title>Pseudomonas SA3-5T sp. nov., isolated from tidal flat sediment.</title>
        <authorList>
            <person name="Kim H.S."/>
            <person name="Kim J.-S."/>
            <person name="Suh M.K."/>
            <person name="Eom M.K."/>
            <person name="Lee J.-S."/>
        </authorList>
    </citation>
    <scope>NUCLEOTIDE SEQUENCE [LARGE SCALE GENOMIC DNA]</scope>
    <source>
        <strain evidence="6 7">SA3-5</strain>
    </source>
</reference>
<evidence type="ECO:0000313" key="7">
    <source>
        <dbReference type="Proteomes" id="UP001212042"/>
    </source>
</evidence>
<evidence type="ECO:0000313" key="6">
    <source>
        <dbReference type="EMBL" id="MDA7086227.1"/>
    </source>
</evidence>
<dbReference type="SMART" id="SM00052">
    <property type="entry name" value="EAL"/>
    <property type="match status" value="1"/>
</dbReference>
<dbReference type="InterPro" id="IPR029787">
    <property type="entry name" value="Nucleotide_cyclase"/>
</dbReference>
<dbReference type="SMART" id="SM00091">
    <property type="entry name" value="PAS"/>
    <property type="match status" value="4"/>
</dbReference>
<evidence type="ECO:0000259" key="3">
    <source>
        <dbReference type="PROSITE" id="PS50113"/>
    </source>
</evidence>
<sequence length="998" mass="111836">MKDKRAPEKCLATSASPGAALRQMAEEIIGGDAQESRKDLPLLTPEAMQQALHELHVHQIELEMQNEELRQAQAKIEDAKERYFDLYDLAPVGYLTLSVQGSILQANLTATHLLDVVRAELIKRPITRFIYRDDQDIFYQLCRRLISTGEPQTCELRMIKSGGALLWAHLDATQAHDESGASALRIVLSDFSARKRAEDALQESYQALHSILDATLDGFWRIDVHGDILDVNPTYCEQSGYSREELLQMNVLDLEVVECAAATAQQTVSLIETGHGQFETIHRRKDGSLWQVEVSSTYRDAAGGQVFVFLRDISKRKQAEEKLQLAANVFSHSREGIMITAADGSIINVNAAFTHITGYSRDEAIGQNPRILRSGRHASEFFESMWHNLSQKGHWCGEIWNRRKNGEIYAEMQTISCVRDSNGEIVQYVALFSDITEIKAHQSKLEHIAHFDALTSLPNRVLLADRLRHAIAQAQRRGQLLEVVYLDLDGFKAINDQHGHEAGDKLLIALSAKMKQALRECDTLARIGGDEFVAVLVDLPDVATSMPMLNRLLAAAAQVVHVGDLALQVSASMGVTFCPQQDEVDADQLMRQADQAMYQAKLAGKNRLHFFDVEQDRSVRGHHESLEHIRLALVEREFILYYQPKVNMRTGEVIGVEALIRWRHPHRGLLAPAIFLPVIEDHLLAIEIGEWAINRALAQMEAWQKIGLDIEVSVNIGARQLQQKNFVDRLRAILQAHPQVKPSRLQLEILETSALEDVAHVFQVIEACREIGVMFALDDFGTGYSSLTYLKHLPVALLKIDQSFVLGMLDDPDDLSILKGVVGLASAFRLEIIAEGVESLEHGALLLQLGCEQAQGFGIAAPMAAEELPHWVATWWGNSDWRTLPSASKEDLARLMASVELRAWIKAIDNYLKGERATPPSLDWQQSYLSQWLRGIGLDRRTSHPSFAALDKLHTQINVLASEVCDLHAKGHKAKKQARLDELHDLQDNMLEQLKTLA</sequence>
<feature type="domain" description="GGDEF" evidence="5">
    <location>
        <begin position="479"/>
        <end position="613"/>
    </location>
</feature>
<dbReference type="InterPro" id="IPR001610">
    <property type="entry name" value="PAC"/>
</dbReference>
<dbReference type="EMBL" id="JAQJZJ010000003">
    <property type="protein sequence ID" value="MDA7086227.1"/>
    <property type="molecule type" value="Genomic_DNA"/>
</dbReference>
<feature type="domain" description="EAL" evidence="4">
    <location>
        <begin position="622"/>
        <end position="876"/>
    </location>
</feature>
<comment type="caution">
    <text evidence="6">The sequence shown here is derived from an EMBL/GenBank/DDBJ whole genome shotgun (WGS) entry which is preliminary data.</text>
</comment>
<dbReference type="InterPro" id="IPR035919">
    <property type="entry name" value="EAL_sf"/>
</dbReference>
<dbReference type="Pfam" id="PF00989">
    <property type="entry name" value="PAS"/>
    <property type="match status" value="1"/>
</dbReference>
<dbReference type="SUPFAM" id="SSF55785">
    <property type="entry name" value="PYP-like sensor domain (PAS domain)"/>
    <property type="match status" value="3"/>
</dbReference>
<dbReference type="Proteomes" id="UP001212042">
    <property type="component" value="Unassembled WGS sequence"/>
</dbReference>
<dbReference type="InterPro" id="IPR000014">
    <property type="entry name" value="PAS"/>
</dbReference>
<evidence type="ECO:0000259" key="5">
    <source>
        <dbReference type="PROSITE" id="PS50887"/>
    </source>
</evidence>
<dbReference type="SMART" id="SM00267">
    <property type="entry name" value="GGDEF"/>
    <property type="match status" value="1"/>
</dbReference>
<dbReference type="Gene3D" id="1.20.120.30">
    <property type="entry name" value="Aspartate receptor, ligand-binding domain"/>
    <property type="match status" value="1"/>
</dbReference>
<evidence type="ECO:0000256" key="1">
    <source>
        <dbReference type="SAM" id="Coils"/>
    </source>
</evidence>
<evidence type="ECO:0000259" key="4">
    <source>
        <dbReference type="PROSITE" id="PS50883"/>
    </source>
</evidence>
<name>A0ABT4XDG0_9PSED</name>
<dbReference type="Gene3D" id="3.20.20.450">
    <property type="entry name" value="EAL domain"/>
    <property type="match status" value="1"/>
</dbReference>
<dbReference type="RefSeq" id="WP_271347143.1">
    <property type="nucleotide sequence ID" value="NZ_JAQJZJ010000003.1"/>
</dbReference>
<dbReference type="NCBIfam" id="TIGR00229">
    <property type="entry name" value="sensory_box"/>
    <property type="match status" value="3"/>
</dbReference>
<dbReference type="PROSITE" id="PS50113">
    <property type="entry name" value="PAC"/>
    <property type="match status" value="3"/>
</dbReference>
<feature type="domain" description="PAC" evidence="3">
    <location>
        <begin position="276"/>
        <end position="325"/>
    </location>
</feature>
<keyword evidence="7" id="KW-1185">Reference proteome</keyword>
<dbReference type="Pfam" id="PF00990">
    <property type="entry name" value="GGDEF"/>
    <property type="match status" value="1"/>
</dbReference>
<dbReference type="PANTHER" id="PTHR44757">
    <property type="entry name" value="DIGUANYLATE CYCLASE DGCP"/>
    <property type="match status" value="1"/>
</dbReference>
<dbReference type="InterPro" id="IPR043128">
    <property type="entry name" value="Rev_trsase/Diguanyl_cyclase"/>
</dbReference>
<gene>
    <name evidence="6" type="ORF">PH586_07515</name>
</gene>
<dbReference type="Gene3D" id="3.30.450.20">
    <property type="entry name" value="PAS domain"/>
    <property type="match status" value="3"/>
</dbReference>
<dbReference type="InterPro" id="IPR000700">
    <property type="entry name" value="PAS-assoc_C"/>
</dbReference>
<feature type="domain" description="PAS" evidence="2">
    <location>
        <begin position="319"/>
        <end position="368"/>
    </location>
</feature>
<dbReference type="Gene3D" id="3.30.70.270">
    <property type="match status" value="1"/>
</dbReference>
<accession>A0ABT4XDG0</accession>
<dbReference type="PANTHER" id="PTHR44757:SF2">
    <property type="entry name" value="BIOFILM ARCHITECTURE MAINTENANCE PROTEIN MBAA"/>
    <property type="match status" value="1"/>
</dbReference>